<name>A0AAD3CQG2_9STRA</name>
<keyword evidence="3" id="KW-1185">Reference proteome</keyword>
<organism evidence="2 3">
    <name type="scientific">Chaetoceros tenuissimus</name>
    <dbReference type="NCBI Taxonomy" id="426638"/>
    <lineage>
        <taxon>Eukaryota</taxon>
        <taxon>Sar</taxon>
        <taxon>Stramenopiles</taxon>
        <taxon>Ochrophyta</taxon>
        <taxon>Bacillariophyta</taxon>
        <taxon>Coscinodiscophyceae</taxon>
        <taxon>Chaetocerotophycidae</taxon>
        <taxon>Chaetocerotales</taxon>
        <taxon>Chaetocerotaceae</taxon>
        <taxon>Chaetoceros</taxon>
    </lineage>
</organism>
<dbReference type="InterPro" id="IPR001478">
    <property type="entry name" value="PDZ"/>
</dbReference>
<dbReference type="Gene3D" id="2.30.42.10">
    <property type="match status" value="2"/>
</dbReference>
<dbReference type="SMART" id="SM00228">
    <property type="entry name" value="PDZ"/>
    <property type="match status" value="2"/>
</dbReference>
<feature type="domain" description="PDZ" evidence="1">
    <location>
        <begin position="90"/>
        <end position="169"/>
    </location>
</feature>
<feature type="domain" description="PDZ" evidence="1">
    <location>
        <begin position="6"/>
        <end position="85"/>
    </location>
</feature>
<evidence type="ECO:0000313" key="2">
    <source>
        <dbReference type="EMBL" id="GFH50277.1"/>
    </source>
</evidence>
<dbReference type="SUPFAM" id="SSF50156">
    <property type="entry name" value="PDZ domain-like"/>
    <property type="match status" value="2"/>
</dbReference>
<accession>A0AAD3CQG2</accession>
<sequence length="361" mass="38356">MVKTIHATVYKDSIDTKVGLTVATAKDGKVYITNLKLLFENSGLQKGDEMVMVNGTIVEGMSSSEVTDIITHTIGDVNVVAKRRNVKTISATVYKDSIDTKVGLTVVAKEGKVYVTNLRLLFENSDLQKGDEVVLINGTHVEGMTSTQEVVDIIKGITGDLNVVAKRGDVTPNAKAVPVNPNEAPPGNAPPGWVWGTLKYVGPETKCNACMFCIFCGVLGLCLLLCPTDEKDAYAVNGRVYDAAGTYICPRDDNFIPTRAEGDITVVAKRGAAVVATAVGSEAPPGKCPAGGVWGTMKYAGPNTKRNACIACLCCGPLGLCILACPGDEKDAYCVNNKVYDATGYYMGPQDDKFTPARPRS</sequence>
<dbReference type="InterPro" id="IPR036034">
    <property type="entry name" value="PDZ_sf"/>
</dbReference>
<dbReference type="PROSITE" id="PS50106">
    <property type="entry name" value="PDZ"/>
    <property type="match status" value="2"/>
</dbReference>
<comment type="caution">
    <text evidence="2">The sequence shown here is derived from an EMBL/GenBank/DDBJ whole genome shotgun (WGS) entry which is preliminary data.</text>
</comment>
<dbReference type="Proteomes" id="UP001054902">
    <property type="component" value="Unassembled WGS sequence"/>
</dbReference>
<gene>
    <name evidence="2" type="ORF">CTEN210_06753</name>
</gene>
<protein>
    <recommendedName>
        <fullName evidence="1">PDZ domain-containing protein</fullName>
    </recommendedName>
</protein>
<dbReference type="EMBL" id="BLLK01000038">
    <property type="protein sequence ID" value="GFH50277.1"/>
    <property type="molecule type" value="Genomic_DNA"/>
</dbReference>
<reference evidence="2 3" key="1">
    <citation type="journal article" date="2021" name="Sci. Rep.">
        <title>The genome of the diatom Chaetoceros tenuissimus carries an ancient integrated fragment of an extant virus.</title>
        <authorList>
            <person name="Hongo Y."/>
            <person name="Kimura K."/>
            <person name="Takaki Y."/>
            <person name="Yoshida Y."/>
            <person name="Baba S."/>
            <person name="Kobayashi G."/>
            <person name="Nagasaki K."/>
            <person name="Hano T."/>
            <person name="Tomaru Y."/>
        </authorList>
    </citation>
    <scope>NUCLEOTIDE SEQUENCE [LARGE SCALE GENOMIC DNA]</scope>
    <source>
        <strain evidence="2 3">NIES-3715</strain>
    </source>
</reference>
<proteinExistence type="predicted"/>
<dbReference type="AlphaFoldDB" id="A0AAD3CQG2"/>
<evidence type="ECO:0000313" key="3">
    <source>
        <dbReference type="Proteomes" id="UP001054902"/>
    </source>
</evidence>
<evidence type="ECO:0000259" key="1">
    <source>
        <dbReference type="PROSITE" id="PS50106"/>
    </source>
</evidence>